<keyword evidence="2" id="KW-1185">Reference proteome</keyword>
<proteinExistence type="predicted"/>
<reference evidence="1 2" key="1">
    <citation type="submission" date="2023-07" db="EMBL/GenBank/DDBJ databases">
        <title>Genomic Encyclopedia of Type Strains, Phase IV (KMG-IV): sequencing the most valuable type-strain genomes for metagenomic binning, comparative biology and taxonomic classification.</title>
        <authorList>
            <person name="Goeker M."/>
        </authorList>
    </citation>
    <scope>NUCLEOTIDE SEQUENCE [LARGE SCALE GENOMIC DNA]</scope>
    <source>
        <strain evidence="1 2">DSM 14914</strain>
    </source>
</reference>
<organism evidence="1 2">
    <name type="scientific">Paenibacillus brasilensis</name>
    <dbReference type="NCBI Taxonomy" id="128574"/>
    <lineage>
        <taxon>Bacteria</taxon>
        <taxon>Bacillati</taxon>
        <taxon>Bacillota</taxon>
        <taxon>Bacilli</taxon>
        <taxon>Bacillales</taxon>
        <taxon>Paenibacillaceae</taxon>
        <taxon>Paenibacillus</taxon>
    </lineage>
</organism>
<sequence length="70" mass="9158">MFKHHRHHCHFPKPRKRVTKKIIKVTVIKFKPRVKHHRFHEDFFVKKCHHHRKHRHHRHHDCHRRHHKFF</sequence>
<gene>
    <name evidence="1" type="ORF">QOZ95_001059</name>
</gene>
<protein>
    <submittedName>
        <fullName evidence="1">Uncharacterized protein</fullName>
    </submittedName>
</protein>
<comment type="caution">
    <text evidence="1">The sequence shown here is derived from an EMBL/GenBank/DDBJ whole genome shotgun (WGS) entry which is preliminary data.</text>
</comment>
<evidence type="ECO:0000313" key="2">
    <source>
        <dbReference type="Proteomes" id="UP001242811"/>
    </source>
</evidence>
<name>A0ABU0KXU4_9BACL</name>
<evidence type="ECO:0000313" key="1">
    <source>
        <dbReference type="EMBL" id="MDQ0492909.1"/>
    </source>
</evidence>
<dbReference type="EMBL" id="JAUSWA010000004">
    <property type="protein sequence ID" value="MDQ0492909.1"/>
    <property type="molecule type" value="Genomic_DNA"/>
</dbReference>
<dbReference type="Proteomes" id="UP001242811">
    <property type="component" value="Unassembled WGS sequence"/>
</dbReference>
<accession>A0ABU0KXU4</accession>